<organism evidence="1 2">
    <name type="scientific">Haematococcus lacustris</name>
    <name type="common">Green alga</name>
    <name type="synonym">Haematococcus pluvialis</name>
    <dbReference type="NCBI Taxonomy" id="44745"/>
    <lineage>
        <taxon>Eukaryota</taxon>
        <taxon>Viridiplantae</taxon>
        <taxon>Chlorophyta</taxon>
        <taxon>core chlorophytes</taxon>
        <taxon>Chlorophyceae</taxon>
        <taxon>CS clade</taxon>
        <taxon>Chlamydomonadales</taxon>
        <taxon>Haematococcaceae</taxon>
        <taxon>Haematococcus</taxon>
    </lineage>
</organism>
<gene>
    <name evidence="1" type="ORF">HaLaN_27700</name>
</gene>
<feature type="non-terminal residue" evidence="1">
    <location>
        <position position="144"/>
    </location>
</feature>
<accession>A0A6A0A907</accession>
<reference evidence="1 2" key="1">
    <citation type="submission" date="2020-02" db="EMBL/GenBank/DDBJ databases">
        <title>Draft genome sequence of Haematococcus lacustris strain NIES-144.</title>
        <authorList>
            <person name="Morimoto D."/>
            <person name="Nakagawa S."/>
            <person name="Yoshida T."/>
            <person name="Sawayama S."/>
        </authorList>
    </citation>
    <scope>NUCLEOTIDE SEQUENCE [LARGE SCALE GENOMIC DNA]</scope>
    <source>
        <strain evidence="1 2">NIES-144</strain>
    </source>
</reference>
<dbReference type="Proteomes" id="UP000485058">
    <property type="component" value="Unassembled WGS sequence"/>
</dbReference>
<dbReference type="EMBL" id="BLLF01004180">
    <property type="protein sequence ID" value="GFH29096.1"/>
    <property type="molecule type" value="Genomic_DNA"/>
</dbReference>
<evidence type="ECO:0000313" key="2">
    <source>
        <dbReference type="Proteomes" id="UP000485058"/>
    </source>
</evidence>
<comment type="caution">
    <text evidence="1">The sequence shown here is derived from an EMBL/GenBank/DDBJ whole genome shotgun (WGS) entry which is preliminary data.</text>
</comment>
<keyword evidence="2" id="KW-1185">Reference proteome</keyword>
<protein>
    <submittedName>
        <fullName evidence="1">Uncharacterized protein</fullName>
    </submittedName>
</protein>
<sequence>MCVHEQWPTGQWPTGVRKEKSGWQAGKVSAPVGECPCSRPCMPCSAQAAVPQQQLTLAPELRMTVRLLASGALILVFEAMPAQAIADTFQLLTINCICGGVGGPSLGKLTRDIAARCENVRFSLAGHTEKGTPLHKPACCEPTT</sequence>
<evidence type="ECO:0000313" key="1">
    <source>
        <dbReference type="EMBL" id="GFH29096.1"/>
    </source>
</evidence>
<proteinExistence type="predicted"/>
<dbReference type="AlphaFoldDB" id="A0A6A0A907"/>
<name>A0A6A0A907_HAELA</name>